<dbReference type="EMBL" id="BPTR01000001">
    <property type="protein sequence ID" value="GJG28388.1"/>
    <property type="molecule type" value="Genomic_DNA"/>
</dbReference>
<dbReference type="Proteomes" id="UP000887043">
    <property type="component" value="Unassembled WGS sequence"/>
</dbReference>
<evidence type="ECO:0000313" key="2">
    <source>
        <dbReference type="EMBL" id="GJG28388.1"/>
    </source>
</evidence>
<feature type="chain" id="PRO_5041336950" evidence="1">
    <location>
        <begin position="21"/>
        <end position="469"/>
    </location>
</feature>
<dbReference type="RefSeq" id="WP_074803160.1">
    <property type="nucleotide sequence ID" value="NZ_BPTR01000001.1"/>
</dbReference>
<gene>
    <name evidence="2" type="ORF">PRRU23_20880</name>
</gene>
<proteinExistence type="predicted"/>
<reference evidence="2" key="1">
    <citation type="submission" date="2021-08" db="EMBL/GenBank/DDBJ databases">
        <title>Prevotella lacticifex sp. nov., isolated from rumen of cow.</title>
        <authorList>
            <person name="Shinkai T."/>
            <person name="Ikeyama N."/>
            <person name="Kumagai M."/>
            <person name="Ohmori H."/>
            <person name="Sakamoto M."/>
            <person name="Ohkuma M."/>
            <person name="Mitsumori M."/>
        </authorList>
    </citation>
    <scope>NUCLEOTIDE SEQUENCE</scope>
    <source>
        <strain evidence="2">DSM 11371</strain>
    </source>
</reference>
<feature type="signal peptide" evidence="1">
    <location>
        <begin position="1"/>
        <end position="20"/>
    </location>
</feature>
<organism evidence="2 3">
    <name type="scientific">Segatella bryantii</name>
    <name type="common">Prevotella bryantii</name>
    <dbReference type="NCBI Taxonomy" id="77095"/>
    <lineage>
        <taxon>Bacteria</taxon>
        <taxon>Pseudomonadati</taxon>
        <taxon>Bacteroidota</taxon>
        <taxon>Bacteroidia</taxon>
        <taxon>Bacteroidales</taxon>
        <taxon>Prevotellaceae</taxon>
        <taxon>Segatella</taxon>
    </lineage>
</organism>
<dbReference type="AlphaFoldDB" id="A0AA37MEG8"/>
<keyword evidence="1" id="KW-0732">Signal</keyword>
<sequence>MMKLLLCTFFLFLYTLHTWGHGTQSFNYLESLIGKPIVIPTYENGNRNLKYVYVSDAWNDGIFTPDEQVSTDILGRQVVVQEYRYIFTGKVETSSINLRIRVDDELEDVILHLPLYLHRKDGNAAKILEDLFYQKPYDTDKSLKGEIIANYYTPFAIRLHEVPFGLFEKAKSYYHHLYFINVHQWLARTPHIMRDLTFRGFSYLDKYASFTDYEKDPHIVYHIQPYKAINRDRLVAEFISMDDYRIKRYLEIENESTFDHITTPSDYARQCLQAYAGDSLYRHINQLKGKTFYIRQLPQQKYMPVIARNQQLAGMNDYVGGQISNRYYKVVDIRPVLRPGEGSNYYYIPYLVLQDNDAFKPYKGIALTSDSLAYYLQPADGHPLSGVLDKSEKQHYFDILADKYGDKNAKWIVQGMVKPDFTKPMCEAAWGMPRDKTSTVTDNGWWELFIYGTGNYLYFKNGKLAVIQY</sequence>
<protein>
    <submittedName>
        <fullName evidence="2">Uncharacterized protein</fullName>
    </submittedName>
</protein>
<accession>A0AA37MEG8</accession>
<evidence type="ECO:0000313" key="3">
    <source>
        <dbReference type="Proteomes" id="UP000887043"/>
    </source>
</evidence>
<evidence type="ECO:0000256" key="1">
    <source>
        <dbReference type="SAM" id="SignalP"/>
    </source>
</evidence>
<name>A0AA37MEG8_SEGBR</name>
<comment type="caution">
    <text evidence="2">The sequence shown here is derived from an EMBL/GenBank/DDBJ whole genome shotgun (WGS) entry which is preliminary data.</text>
</comment>